<accession>A0ABN2AV10</accession>
<keyword evidence="2" id="KW-0812">Transmembrane</keyword>
<evidence type="ECO:0000256" key="2">
    <source>
        <dbReference type="SAM" id="Phobius"/>
    </source>
</evidence>
<evidence type="ECO:0008006" key="6">
    <source>
        <dbReference type="Google" id="ProtNLM"/>
    </source>
</evidence>
<name>A0ABN2AV10_9MICO</name>
<keyword evidence="3" id="KW-0732">Signal</keyword>
<dbReference type="Proteomes" id="UP001500177">
    <property type="component" value="Unassembled WGS sequence"/>
</dbReference>
<dbReference type="InterPro" id="IPR046112">
    <property type="entry name" value="DUF6049"/>
</dbReference>
<feature type="compositionally biased region" description="Polar residues" evidence="1">
    <location>
        <begin position="106"/>
        <end position="117"/>
    </location>
</feature>
<comment type="caution">
    <text evidence="4">The sequence shown here is derived from an EMBL/GenBank/DDBJ whole genome shotgun (WGS) entry which is preliminary data.</text>
</comment>
<feature type="region of interest" description="Disordered" evidence="1">
    <location>
        <begin position="84"/>
        <end position="156"/>
    </location>
</feature>
<protein>
    <recommendedName>
        <fullName evidence="6">Secreted protein</fullName>
    </recommendedName>
</protein>
<sequence length="770" mass="82593">MKPIPIRRLRFLTALLSTLLLLAGPAFAYPLLNAAPAAASTDANTDADTDAKKDEVSITLDEVTPWIDDKGTLTVRGTISNTTKKAVEKPSLSLQMSTRKLDSESRLTSWKQGQAQHRTVADLEHDGTEARKKAKKDKDSGSDDSSGITLDTSFDDTIGPGTSAEFTFHIPADDLDLSKSSPVSSWGPRGLAVQLGDDTGLRASALGFTTWYPEPEFDQTKISLLAPVTLPGHSEGGLIPSDRLDAAIAEGGSLDTIAKMLEHKELAVAIDPRIIASFEAAIAEPPPADAPEETEEPDGENGEETQSPPVGAPENDDADSTGAELEAAEKQRKRLDSWYQDFVEAAQKHTVVALPYGDPDLSALRGTKIDRLSSFAQKQREIVKDVFPDARTDIAWPVAGSATKNGLRALKKSGNSTAIISDGQQPSITGIHDDAHSQTTITDDGESTIDTLISDTKLTDMSAEAIAEDNPAGALSELVAESAVIQSEAPYRSRSLFVPLPRAAASANWEQTVEELSSAPWIAPTGVDKILDSGSEARGLLRTDADAPHIRKRAVESLAEIRANQADFNSVFSDRDSADIRLDRELLTCTSAAWTLGRNANICAGQAREQSENLMDSLHLRKGSSVLLVTGEKTTIPVTIVNDSPAEATLRIRMKPNTPQLRAQETETVKVPAAETMRVDVPVEGLANADVPTTIEMVTADEVVLPKQESLLVRVRADWENIGTAVIGLALAVVFVIGLIKTISRGRPKIPEQQLADAMARAKTDDPEKR</sequence>
<dbReference type="Pfam" id="PF19516">
    <property type="entry name" value="DUF6049"/>
    <property type="match status" value="1"/>
</dbReference>
<evidence type="ECO:0000313" key="5">
    <source>
        <dbReference type="Proteomes" id="UP001500177"/>
    </source>
</evidence>
<keyword evidence="2" id="KW-0472">Membrane</keyword>
<feature type="transmembrane region" description="Helical" evidence="2">
    <location>
        <begin position="722"/>
        <end position="740"/>
    </location>
</feature>
<feature type="compositionally biased region" description="Basic and acidic residues" evidence="1">
    <location>
        <begin position="119"/>
        <end position="141"/>
    </location>
</feature>
<feature type="chain" id="PRO_5047159435" description="Secreted protein" evidence="3">
    <location>
        <begin position="29"/>
        <end position="770"/>
    </location>
</feature>
<keyword evidence="2" id="KW-1133">Transmembrane helix</keyword>
<feature type="compositionally biased region" description="Acidic residues" evidence="1">
    <location>
        <begin position="290"/>
        <end position="303"/>
    </location>
</feature>
<organism evidence="4 5">
    <name type="scientific">Brevibacterium permense</name>
    <dbReference type="NCBI Taxonomy" id="234834"/>
    <lineage>
        <taxon>Bacteria</taxon>
        <taxon>Bacillati</taxon>
        <taxon>Actinomycetota</taxon>
        <taxon>Actinomycetes</taxon>
        <taxon>Micrococcales</taxon>
        <taxon>Brevibacteriaceae</taxon>
        <taxon>Brevibacterium</taxon>
    </lineage>
</organism>
<evidence type="ECO:0000256" key="1">
    <source>
        <dbReference type="SAM" id="MobiDB-lite"/>
    </source>
</evidence>
<dbReference type="RefSeq" id="WP_342589963.1">
    <property type="nucleotide sequence ID" value="NZ_BAAALX010000041.1"/>
</dbReference>
<evidence type="ECO:0000256" key="3">
    <source>
        <dbReference type="SAM" id="SignalP"/>
    </source>
</evidence>
<reference evidence="4 5" key="1">
    <citation type="journal article" date="2019" name="Int. J. Syst. Evol. Microbiol.">
        <title>The Global Catalogue of Microorganisms (GCM) 10K type strain sequencing project: providing services to taxonomists for standard genome sequencing and annotation.</title>
        <authorList>
            <consortium name="The Broad Institute Genomics Platform"/>
            <consortium name="The Broad Institute Genome Sequencing Center for Infectious Disease"/>
            <person name="Wu L."/>
            <person name="Ma J."/>
        </authorList>
    </citation>
    <scope>NUCLEOTIDE SEQUENCE [LARGE SCALE GENOMIC DNA]</scope>
    <source>
        <strain evidence="4 5">JCM 13318</strain>
    </source>
</reference>
<proteinExistence type="predicted"/>
<dbReference type="EMBL" id="BAAALX010000041">
    <property type="protein sequence ID" value="GAA1528002.1"/>
    <property type="molecule type" value="Genomic_DNA"/>
</dbReference>
<keyword evidence="5" id="KW-1185">Reference proteome</keyword>
<feature type="signal peptide" evidence="3">
    <location>
        <begin position="1"/>
        <end position="28"/>
    </location>
</feature>
<feature type="region of interest" description="Disordered" evidence="1">
    <location>
        <begin position="283"/>
        <end position="331"/>
    </location>
</feature>
<gene>
    <name evidence="4" type="ORF">GCM10009690_33450</name>
</gene>
<evidence type="ECO:0000313" key="4">
    <source>
        <dbReference type="EMBL" id="GAA1528002.1"/>
    </source>
</evidence>